<keyword evidence="8" id="KW-0732">Signal</keyword>
<proteinExistence type="inferred from homology"/>
<dbReference type="SMART" id="SM00075">
    <property type="entry name" value="HYDRO"/>
    <property type="match status" value="1"/>
</dbReference>
<sequence length="125" mass="12561">MFARIFTLLALSMAAMVSGLPASTVTGGSCNTGTLECCKSVQSPTSSPIQTLLGLLNIPIGSVTAQVQGKHHVCGSSYADIGLTCNPITVVGLGTTQCANQPACCTGNNYNGLVALGCTPINLGV</sequence>
<protein>
    <recommendedName>
        <fullName evidence="8">Hydrophobin</fullName>
    </recommendedName>
</protein>
<dbReference type="AlphaFoldDB" id="A0A2H3B693"/>
<keyword evidence="4 8" id="KW-0964">Secreted</keyword>
<gene>
    <name evidence="9" type="ORF">ARMSODRAFT_890606</name>
</gene>
<dbReference type="Proteomes" id="UP000218334">
    <property type="component" value="Unassembled WGS sequence"/>
</dbReference>
<name>A0A2H3B693_9AGAR</name>
<keyword evidence="3 8" id="KW-0134">Cell wall</keyword>
<evidence type="ECO:0000256" key="8">
    <source>
        <dbReference type="RuleBase" id="RU365009"/>
    </source>
</evidence>
<dbReference type="InterPro" id="IPR001338">
    <property type="entry name" value="Class_I_Hydrophobin"/>
</dbReference>
<reference evidence="10" key="1">
    <citation type="journal article" date="2017" name="Nat. Ecol. Evol.">
        <title>Genome expansion and lineage-specific genetic innovations in the forest pathogenic fungi Armillaria.</title>
        <authorList>
            <person name="Sipos G."/>
            <person name="Prasanna A.N."/>
            <person name="Walter M.C."/>
            <person name="O'Connor E."/>
            <person name="Balint B."/>
            <person name="Krizsan K."/>
            <person name="Kiss B."/>
            <person name="Hess J."/>
            <person name="Varga T."/>
            <person name="Slot J."/>
            <person name="Riley R."/>
            <person name="Boka B."/>
            <person name="Rigling D."/>
            <person name="Barry K."/>
            <person name="Lee J."/>
            <person name="Mihaltcheva S."/>
            <person name="LaButti K."/>
            <person name="Lipzen A."/>
            <person name="Waldron R."/>
            <person name="Moloney N.M."/>
            <person name="Sperisen C."/>
            <person name="Kredics L."/>
            <person name="Vagvoelgyi C."/>
            <person name="Patrignani A."/>
            <person name="Fitzpatrick D."/>
            <person name="Nagy I."/>
            <person name="Doyle S."/>
            <person name="Anderson J.B."/>
            <person name="Grigoriev I.V."/>
            <person name="Gueldener U."/>
            <person name="Muensterkoetter M."/>
            <person name="Nagy L.G."/>
        </authorList>
    </citation>
    <scope>NUCLEOTIDE SEQUENCE [LARGE SCALE GENOMIC DNA]</scope>
    <source>
        <strain evidence="10">28-4</strain>
    </source>
</reference>
<dbReference type="EMBL" id="KZ293441">
    <property type="protein sequence ID" value="PBK66439.1"/>
    <property type="molecule type" value="Genomic_DNA"/>
</dbReference>
<keyword evidence="10" id="KW-1185">Reference proteome</keyword>
<dbReference type="GO" id="GO:0005199">
    <property type="term" value="F:structural constituent of cell wall"/>
    <property type="evidence" value="ECO:0007669"/>
    <property type="project" value="InterPro"/>
</dbReference>
<keyword evidence="5 8" id="KW-1015">Disulfide bond</keyword>
<dbReference type="STRING" id="1076256.A0A2H3B693"/>
<evidence type="ECO:0000256" key="7">
    <source>
        <dbReference type="ARBA" id="ARBA00093546"/>
    </source>
</evidence>
<keyword evidence="6" id="KW-0325">Glycoprotein</keyword>
<evidence type="ECO:0000313" key="9">
    <source>
        <dbReference type="EMBL" id="PBK66439.1"/>
    </source>
</evidence>
<accession>A0A2H3B693</accession>
<organism evidence="9 10">
    <name type="scientific">Armillaria solidipes</name>
    <dbReference type="NCBI Taxonomy" id="1076256"/>
    <lineage>
        <taxon>Eukaryota</taxon>
        <taxon>Fungi</taxon>
        <taxon>Dikarya</taxon>
        <taxon>Basidiomycota</taxon>
        <taxon>Agaricomycotina</taxon>
        <taxon>Agaricomycetes</taxon>
        <taxon>Agaricomycetidae</taxon>
        <taxon>Agaricales</taxon>
        <taxon>Marasmiineae</taxon>
        <taxon>Physalacriaceae</taxon>
        <taxon>Armillaria</taxon>
    </lineage>
</organism>
<evidence type="ECO:0000256" key="2">
    <source>
        <dbReference type="ARBA" id="ARBA00010446"/>
    </source>
</evidence>
<evidence type="ECO:0000256" key="1">
    <source>
        <dbReference type="ARBA" id="ARBA00004191"/>
    </source>
</evidence>
<feature type="chain" id="PRO_5013987906" description="Hydrophobin" evidence="8">
    <location>
        <begin position="20"/>
        <end position="125"/>
    </location>
</feature>
<evidence type="ECO:0000256" key="5">
    <source>
        <dbReference type="ARBA" id="ARBA00023157"/>
    </source>
</evidence>
<dbReference type="PROSITE" id="PS51257">
    <property type="entry name" value="PROKAR_LIPOPROTEIN"/>
    <property type="match status" value="1"/>
</dbReference>
<comment type="similarity">
    <text evidence="2 8">Belongs to the fungal hydrophobin family.</text>
</comment>
<evidence type="ECO:0000256" key="3">
    <source>
        <dbReference type="ARBA" id="ARBA00022512"/>
    </source>
</evidence>
<evidence type="ECO:0000256" key="6">
    <source>
        <dbReference type="ARBA" id="ARBA00023180"/>
    </source>
</evidence>
<comment type="subunit">
    <text evidence="7">Self-assembles to form functional amyloid fibrils called rodlets. Self-assembly into fibrillar rodlets occurs spontaneously at hydrophobic:hydrophilic interfaces and the rodlets further associate laterally to form amphipathic monolayers.</text>
</comment>
<comment type="subcellular location">
    <subcellularLocation>
        <location evidence="1 8">Secreted</location>
        <location evidence="1 8">Cell wall</location>
    </subcellularLocation>
</comment>
<dbReference type="Pfam" id="PF01185">
    <property type="entry name" value="Hydrophobin"/>
    <property type="match status" value="1"/>
</dbReference>
<dbReference type="CDD" id="cd23507">
    <property type="entry name" value="hydrophobin_I"/>
    <property type="match status" value="1"/>
</dbReference>
<feature type="signal peptide" evidence="8">
    <location>
        <begin position="1"/>
        <end position="19"/>
    </location>
</feature>
<evidence type="ECO:0000256" key="4">
    <source>
        <dbReference type="ARBA" id="ARBA00022525"/>
    </source>
</evidence>
<evidence type="ECO:0000313" key="10">
    <source>
        <dbReference type="Proteomes" id="UP000218334"/>
    </source>
</evidence>
<dbReference type="GO" id="GO:0009277">
    <property type="term" value="C:fungal-type cell wall"/>
    <property type="evidence" value="ECO:0007669"/>
    <property type="project" value="InterPro"/>
</dbReference>